<dbReference type="InterPro" id="IPR011761">
    <property type="entry name" value="ATP-grasp"/>
</dbReference>
<evidence type="ECO:0000313" key="3">
    <source>
        <dbReference type="EMBL" id="EMS77664.1"/>
    </source>
</evidence>
<keyword evidence="1" id="KW-0547">Nucleotide-binding</keyword>
<keyword evidence="4" id="KW-1185">Reference proteome</keyword>
<accession>S0FWZ7</accession>
<reference evidence="3 4" key="1">
    <citation type="journal article" date="2013" name="Genome Announc.">
        <title>Draft Genome Sequence of Desulfotignum phosphitoxidans DSM 13687 Strain FiPS-3.</title>
        <authorList>
            <person name="Poehlein A."/>
            <person name="Daniel R."/>
            <person name="Simeonova D.D."/>
        </authorList>
    </citation>
    <scope>NUCLEOTIDE SEQUENCE [LARGE SCALE GENOMIC DNA]</scope>
    <source>
        <strain evidence="3 4">DSM 13687</strain>
    </source>
</reference>
<dbReference type="Gene3D" id="3.30.470.20">
    <property type="entry name" value="ATP-grasp fold, B domain"/>
    <property type="match status" value="1"/>
</dbReference>
<proteinExistence type="predicted"/>
<comment type="caution">
    <text evidence="3">The sequence shown here is derived from an EMBL/GenBank/DDBJ whole genome shotgun (WGS) entry which is preliminary data.</text>
</comment>
<evidence type="ECO:0000259" key="2">
    <source>
        <dbReference type="PROSITE" id="PS50975"/>
    </source>
</evidence>
<dbReference type="EMBL" id="APJX01000013">
    <property type="protein sequence ID" value="EMS77664.1"/>
    <property type="molecule type" value="Genomic_DNA"/>
</dbReference>
<dbReference type="SUPFAM" id="SSF56059">
    <property type="entry name" value="Glutathione synthetase ATP-binding domain-like"/>
    <property type="match status" value="1"/>
</dbReference>
<dbReference type="Proteomes" id="UP000014216">
    <property type="component" value="Unassembled WGS sequence"/>
</dbReference>
<name>S0FWZ7_9BACT</name>
<dbReference type="OrthoDB" id="5420347at2"/>
<protein>
    <recommendedName>
        <fullName evidence="2">ATP-grasp domain-containing protein</fullName>
    </recommendedName>
</protein>
<dbReference type="PROSITE" id="PS50975">
    <property type="entry name" value="ATP_GRASP"/>
    <property type="match status" value="1"/>
</dbReference>
<sequence>MKRSCTVNESAAAVFSQFETGLGVARSLGRKGIKVLCVDFKKDIAWYSRYVTPLICPHPLKEMPAFLDWVAQHFEKGGIKYPVFICSDDFLVCFSMNRSFLSNYFLFNLVDQGLLERITDKHSQYLLAKQAGISQPETRIVTHQDDLGTIDLNDMRFPVFIKGLEVNSWREKISGTVKGFAAASLDELHRRARDILKQDVPIVIQEIIQGPDTSHFKYNVYVGLDGQIKAEFTLRKIRQNPIHFGVGAVVESIHDPDLVAQGRKLFKGIGFAGIGSAEFKRDEQDGQLKLIEINPRYWQQNYLATACGMNFPHINYCDLTGMPMTTSPEFKAGIKWVNRYMDVDSFLKYRKEGSLTFSAWRRSLKGKKTYADFTWDDPIPVLYEIGFGAKLIRAPWFFWKRICR</sequence>
<evidence type="ECO:0000313" key="4">
    <source>
        <dbReference type="Proteomes" id="UP000014216"/>
    </source>
</evidence>
<dbReference type="AlphaFoldDB" id="S0FWZ7"/>
<feature type="domain" description="ATP-grasp" evidence="2">
    <location>
        <begin position="125"/>
        <end position="320"/>
    </location>
</feature>
<dbReference type="GO" id="GO:0046872">
    <property type="term" value="F:metal ion binding"/>
    <property type="evidence" value="ECO:0007669"/>
    <property type="project" value="InterPro"/>
</dbReference>
<organism evidence="3 4">
    <name type="scientific">Desulfotignum phosphitoxidans DSM 13687</name>
    <dbReference type="NCBI Taxonomy" id="1286635"/>
    <lineage>
        <taxon>Bacteria</taxon>
        <taxon>Pseudomonadati</taxon>
        <taxon>Thermodesulfobacteriota</taxon>
        <taxon>Desulfobacteria</taxon>
        <taxon>Desulfobacterales</taxon>
        <taxon>Desulfobacteraceae</taxon>
        <taxon>Desulfotignum</taxon>
    </lineage>
</organism>
<dbReference type="RefSeq" id="WP_006968358.1">
    <property type="nucleotide sequence ID" value="NZ_APJX01000013.1"/>
</dbReference>
<dbReference type="GO" id="GO:0005524">
    <property type="term" value="F:ATP binding"/>
    <property type="evidence" value="ECO:0007669"/>
    <property type="project" value="UniProtKB-UniRule"/>
</dbReference>
<evidence type="ECO:0000256" key="1">
    <source>
        <dbReference type="PROSITE-ProRule" id="PRU00409"/>
    </source>
</evidence>
<gene>
    <name evidence="3" type="ORF">Dpo_13c00620</name>
</gene>
<keyword evidence="1" id="KW-0067">ATP-binding</keyword>